<feature type="region of interest" description="Disordered" evidence="1">
    <location>
        <begin position="1"/>
        <end position="54"/>
    </location>
</feature>
<evidence type="ECO:0000256" key="1">
    <source>
        <dbReference type="SAM" id="MobiDB-lite"/>
    </source>
</evidence>
<evidence type="ECO:0000313" key="3">
    <source>
        <dbReference type="Proteomes" id="UP000827138"/>
    </source>
</evidence>
<evidence type="ECO:0000313" key="2">
    <source>
        <dbReference type="EMBL" id="QYX80337.1"/>
    </source>
</evidence>
<protein>
    <submittedName>
        <fullName evidence="2">Uncharacterized protein</fullName>
    </submittedName>
</protein>
<name>A0ABX8XXL3_9ACTN</name>
<proteinExistence type="predicted"/>
<gene>
    <name evidence="2" type="ORF">K1J60_30840</name>
</gene>
<reference evidence="2 3" key="1">
    <citation type="submission" date="2021-08" db="EMBL/GenBank/DDBJ databases">
        <authorList>
            <person name="Ping M."/>
        </authorList>
    </citation>
    <scope>NUCLEOTIDE SEQUENCE [LARGE SCALE GENOMIC DNA]</scope>
    <source>
        <strain evidence="2 3">MG28</strain>
    </source>
</reference>
<accession>A0ABX8XXL3</accession>
<dbReference type="Proteomes" id="UP000827138">
    <property type="component" value="Chromosome"/>
</dbReference>
<keyword evidence="3" id="KW-1185">Reference proteome</keyword>
<dbReference type="EMBL" id="CP080647">
    <property type="protein sequence ID" value="QYX80337.1"/>
    <property type="molecule type" value="Genomic_DNA"/>
</dbReference>
<dbReference type="RefSeq" id="WP_220649063.1">
    <property type="nucleotide sequence ID" value="NZ_CP080647.1"/>
</dbReference>
<organism evidence="2 3">
    <name type="scientific">Streptomyces akebiae</name>
    <dbReference type="NCBI Taxonomy" id="2865673"/>
    <lineage>
        <taxon>Bacteria</taxon>
        <taxon>Bacillati</taxon>
        <taxon>Actinomycetota</taxon>
        <taxon>Actinomycetes</taxon>
        <taxon>Kitasatosporales</taxon>
        <taxon>Streptomycetaceae</taxon>
        <taxon>Streptomyces</taxon>
    </lineage>
</organism>
<sequence length="54" mass="5412">MTALAGTISSDGHSHDHGSTAEAPAGQDQAPAEQDKPAEAPAEPAEDGHTSHSH</sequence>